<reference evidence="1 2" key="1">
    <citation type="submission" date="2018-12" db="EMBL/GenBank/DDBJ databases">
        <title>Rubrispira sanarue gen. nov., sp., nov., a member of the order Silvanigrellales, isolated from a brackish lake in Hamamatsu Japan.</title>
        <authorList>
            <person name="Maejima Y."/>
            <person name="Iino T."/>
            <person name="Muraguchi Y."/>
            <person name="Fukuda K."/>
            <person name="Nojiri H."/>
            <person name="Ohkuma M."/>
            <person name="Moriuchi R."/>
            <person name="Dohra H."/>
            <person name="Kimbara K."/>
            <person name="Shintani M."/>
        </authorList>
    </citation>
    <scope>NUCLEOTIDE SEQUENCE [LARGE SCALE GENOMIC DNA]</scope>
    <source>
        <strain evidence="1 2">RF1110005</strain>
    </source>
</reference>
<evidence type="ECO:0000313" key="2">
    <source>
        <dbReference type="Proteomes" id="UP000291236"/>
    </source>
</evidence>
<dbReference type="AlphaFoldDB" id="A0A4V0P278"/>
<evidence type="ECO:0000313" key="1">
    <source>
        <dbReference type="EMBL" id="BBH52277.1"/>
    </source>
</evidence>
<gene>
    <name evidence="1" type="ORF">JCM31447_07180</name>
</gene>
<keyword evidence="2" id="KW-1185">Reference proteome</keyword>
<accession>A0A4V0P278</accession>
<dbReference type="EMBL" id="AP019368">
    <property type="protein sequence ID" value="BBH52277.1"/>
    <property type="molecule type" value="Genomic_DNA"/>
</dbReference>
<proteinExistence type="predicted"/>
<dbReference type="Proteomes" id="UP000291236">
    <property type="component" value="Chromosome"/>
</dbReference>
<dbReference type="RefSeq" id="WP_130606597.1">
    <property type="nucleotide sequence ID" value="NZ_AP019368.1"/>
</dbReference>
<sequence length="77" mass="9000">MKNKNLFISVFGVIASSLCYQNNSYTLSLKENIYNNYYKKINSTLPQRLCTDKDLKHCDLERIYETKQSPTHGVYEA</sequence>
<dbReference type="KEGG" id="sbf:JCM31447_07180"/>
<organism evidence="1 2">
    <name type="scientific">Fluviispira sanaruensis</name>
    <dbReference type="NCBI Taxonomy" id="2493639"/>
    <lineage>
        <taxon>Bacteria</taxon>
        <taxon>Pseudomonadati</taxon>
        <taxon>Bdellovibrionota</taxon>
        <taxon>Oligoflexia</taxon>
        <taxon>Silvanigrellales</taxon>
        <taxon>Silvanigrellaceae</taxon>
        <taxon>Fluviispira</taxon>
    </lineage>
</organism>
<name>A0A4V0P278_FLUSA</name>
<protein>
    <submittedName>
        <fullName evidence="1">Uncharacterized protein</fullName>
    </submittedName>
</protein>